<comment type="similarity">
    <text evidence="2 6">Belongs to the BI1 family.</text>
</comment>
<sequence>MALQPDYRYQTGAPGWGRTATADAAAVDAGLRGYMLRVYNWMASGLLLTGIVAIAVVSVPALQELFYTAARTQSGRIVMQPTILFWVAALSPLAFTLVLSFGYNRLSKTTSQALFWAFCVCMGASLSNLAFRYTGASIGTTFFITAAMYASVSLYGYTTKADLTKMGSFMMMGLIGIIIAGLVNMFMQSSALQFAISLIGVVVFVGLTAYDTQRIKADYIEYSYAEGTEEAGKRSVMDALGLYLNFINLFQMMLQLVGVRQSND</sequence>
<dbReference type="PANTHER" id="PTHR23291">
    <property type="entry name" value="BAX INHIBITOR-RELATED"/>
    <property type="match status" value="1"/>
</dbReference>
<feature type="transmembrane region" description="Helical" evidence="6">
    <location>
        <begin position="240"/>
        <end position="259"/>
    </location>
</feature>
<comment type="subcellular location">
    <subcellularLocation>
        <location evidence="1">Membrane</location>
        <topology evidence="1">Multi-pass membrane protein</topology>
    </subcellularLocation>
</comment>
<dbReference type="EMBL" id="SMSJ01000011">
    <property type="protein sequence ID" value="TDH62475.1"/>
    <property type="molecule type" value="Genomic_DNA"/>
</dbReference>
<keyword evidence="4 6" id="KW-1133">Transmembrane helix</keyword>
<evidence type="ECO:0000256" key="1">
    <source>
        <dbReference type="ARBA" id="ARBA00004141"/>
    </source>
</evidence>
<accession>A0A4V3AAC4</accession>
<dbReference type="RefSeq" id="WP_133288738.1">
    <property type="nucleotide sequence ID" value="NZ_SMSJ01000011.1"/>
</dbReference>
<evidence type="ECO:0000256" key="2">
    <source>
        <dbReference type="ARBA" id="ARBA00010350"/>
    </source>
</evidence>
<feature type="transmembrane region" description="Helical" evidence="6">
    <location>
        <begin position="83"/>
        <end position="101"/>
    </location>
</feature>
<name>A0A4V3AAC4_9PROT</name>
<gene>
    <name evidence="7" type="ORF">E2C06_11430</name>
</gene>
<dbReference type="CDD" id="cd10432">
    <property type="entry name" value="BI-1-like_bacterial"/>
    <property type="match status" value="1"/>
</dbReference>
<keyword evidence="3 6" id="KW-0812">Transmembrane</keyword>
<evidence type="ECO:0000256" key="3">
    <source>
        <dbReference type="ARBA" id="ARBA00022692"/>
    </source>
</evidence>
<evidence type="ECO:0000313" key="7">
    <source>
        <dbReference type="EMBL" id="TDH62475.1"/>
    </source>
</evidence>
<evidence type="ECO:0000256" key="6">
    <source>
        <dbReference type="RuleBase" id="RU004379"/>
    </source>
</evidence>
<dbReference type="Pfam" id="PF01027">
    <property type="entry name" value="Bax1-I"/>
    <property type="match status" value="1"/>
</dbReference>
<feature type="transmembrane region" description="Helical" evidence="6">
    <location>
        <begin position="169"/>
        <end position="186"/>
    </location>
</feature>
<proteinExistence type="inferred from homology"/>
<keyword evidence="5 6" id="KW-0472">Membrane</keyword>
<dbReference type="InterPro" id="IPR006214">
    <property type="entry name" value="Bax_inhibitor_1-related"/>
</dbReference>
<feature type="transmembrane region" description="Helical" evidence="6">
    <location>
        <begin position="113"/>
        <end position="131"/>
    </location>
</feature>
<comment type="caution">
    <text evidence="7">The sequence shown here is derived from an EMBL/GenBank/DDBJ whole genome shotgun (WGS) entry which is preliminary data.</text>
</comment>
<evidence type="ECO:0000256" key="4">
    <source>
        <dbReference type="ARBA" id="ARBA00022989"/>
    </source>
</evidence>
<dbReference type="Proteomes" id="UP000295096">
    <property type="component" value="Unassembled WGS sequence"/>
</dbReference>
<evidence type="ECO:0000313" key="8">
    <source>
        <dbReference type="Proteomes" id="UP000295096"/>
    </source>
</evidence>
<protein>
    <submittedName>
        <fullName evidence="7">Bax inhibitor-1/YccA family protein</fullName>
    </submittedName>
</protein>
<dbReference type="AlphaFoldDB" id="A0A4V3AAC4"/>
<organism evidence="7 8">
    <name type="scientific">Dankookia rubra</name>
    <dbReference type="NCBI Taxonomy" id="1442381"/>
    <lineage>
        <taxon>Bacteria</taxon>
        <taxon>Pseudomonadati</taxon>
        <taxon>Pseudomonadota</taxon>
        <taxon>Alphaproteobacteria</taxon>
        <taxon>Acetobacterales</taxon>
        <taxon>Roseomonadaceae</taxon>
        <taxon>Dankookia</taxon>
    </lineage>
</organism>
<dbReference type="GO" id="GO:0005886">
    <property type="term" value="C:plasma membrane"/>
    <property type="evidence" value="ECO:0007669"/>
    <property type="project" value="TreeGrafter"/>
</dbReference>
<dbReference type="PANTHER" id="PTHR23291:SF50">
    <property type="entry name" value="PROTEIN LIFEGUARD 4"/>
    <property type="match status" value="1"/>
</dbReference>
<feature type="transmembrane region" description="Helical" evidence="6">
    <location>
        <begin position="41"/>
        <end position="63"/>
    </location>
</feature>
<keyword evidence="8" id="KW-1185">Reference proteome</keyword>
<reference evidence="7 8" key="1">
    <citation type="journal article" date="2016" name="J. Microbiol.">
        <title>Dankookia rubra gen. nov., sp. nov., an alphaproteobacterium isolated from sediment of a shallow stream.</title>
        <authorList>
            <person name="Kim W.H."/>
            <person name="Kim D.H."/>
            <person name="Kang K."/>
            <person name="Ahn T.Y."/>
        </authorList>
    </citation>
    <scope>NUCLEOTIDE SEQUENCE [LARGE SCALE GENOMIC DNA]</scope>
    <source>
        <strain evidence="7 8">JCM30602</strain>
    </source>
</reference>
<feature type="transmembrane region" description="Helical" evidence="6">
    <location>
        <begin position="137"/>
        <end position="157"/>
    </location>
</feature>
<feature type="transmembrane region" description="Helical" evidence="6">
    <location>
        <begin position="192"/>
        <end position="210"/>
    </location>
</feature>
<evidence type="ECO:0000256" key="5">
    <source>
        <dbReference type="ARBA" id="ARBA00023136"/>
    </source>
</evidence>
<dbReference type="OrthoDB" id="9793828at2"/>